<dbReference type="PANTHER" id="PTHR47966:SF51">
    <property type="entry name" value="BETA-SITE APP-CLEAVING ENZYME, ISOFORM A-RELATED"/>
    <property type="match status" value="1"/>
</dbReference>
<evidence type="ECO:0000313" key="5">
    <source>
        <dbReference type="Proteomes" id="UP000650833"/>
    </source>
</evidence>
<accession>A0A8H7R1P1</accession>
<dbReference type="Gene3D" id="2.40.70.10">
    <property type="entry name" value="Acid Proteases"/>
    <property type="match status" value="2"/>
</dbReference>
<dbReference type="Pfam" id="PF00026">
    <property type="entry name" value="Asp"/>
    <property type="match status" value="2"/>
</dbReference>
<dbReference type="EMBL" id="JAEPRC010000246">
    <property type="protein sequence ID" value="KAG2202847.1"/>
    <property type="molecule type" value="Genomic_DNA"/>
</dbReference>
<dbReference type="InterPro" id="IPR001461">
    <property type="entry name" value="Aspartic_peptidase_A1"/>
</dbReference>
<dbReference type="GO" id="GO:0004190">
    <property type="term" value="F:aspartic-type endopeptidase activity"/>
    <property type="evidence" value="ECO:0007669"/>
    <property type="project" value="InterPro"/>
</dbReference>
<sequence>MSKFNYKLLIIGIVAAYSVITPPTSAAITFPSFPTIQDQIFNFPGYDLRPPRIPLKFIRGVPTLPFSIGTPNQDFIGIFDTASPVTWVMSDQCTSSACLSEPYNEKFHANKSSTNYKFPLRVDLSYLDGTHVQLKPELDVMQFGNIPFPPHLVAEAYQVDYPKGYLPPANARLGMGDFGSIDWTKTKFNIDPKELPSTSLPGIFKARRAASEDRYSTGASTSGSKDFRKRGPILDSIFDSFFWILGIDESLYTGPIYQLPLAPLSGFSSPFWKIPIKGFKFQYNNASAAKPDQQFSFKSGAYGKVYSSSPVLTVPKGTADAMNNAIGAVYNEALNLYTISCSAYDTAPSLIFQFGAGIDAEIPPQQYIYKLEEDRPNSGVGGDSCYSAVTGGTDDINVFLGGPFFRSFYLVYQFSGQSVGVAESIAHIGKVYPRLK</sequence>
<comment type="similarity">
    <text evidence="1">Belongs to the peptidase A1 family.</text>
</comment>
<evidence type="ECO:0000259" key="3">
    <source>
        <dbReference type="PROSITE" id="PS51767"/>
    </source>
</evidence>
<evidence type="ECO:0000313" key="4">
    <source>
        <dbReference type="EMBL" id="KAG2202847.1"/>
    </source>
</evidence>
<dbReference type="CDD" id="cd05471">
    <property type="entry name" value="pepsin_like"/>
    <property type="match status" value="1"/>
</dbReference>
<proteinExistence type="inferred from homology"/>
<dbReference type="InterPro" id="IPR021109">
    <property type="entry name" value="Peptidase_aspartic_dom_sf"/>
</dbReference>
<dbReference type="SUPFAM" id="SSF50630">
    <property type="entry name" value="Acid proteases"/>
    <property type="match status" value="1"/>
</dbReference>
<feature type="domain" description="Peptidase A1" evidence="3">
    <location>
        <begin position="62"/>
        <end position="422"/>
    </location>
</feature>
<dbReference type="PANTHER" id="PTHR47966">
    <property type="entry name" value="BETA-SITE APP-CLEAVING ENZYME, ISOFORM A-RELATED"/>
    <property type="match status" value="1"/>
</dbReference>
<gene>
    <name evidence="4" type="ORF">INT46_001690</name>
</gene>
<feature type="disulfide bond" evidence="2">
    <location>
        <begin position="341"/>
        <end position="385"/>
    </location>
</feature>
<dbReference type="Proteomes" id="UP000650833">
    <property type="component" value="Unassembled WGS sequence"/>
</dbReference>
<dbReference type="PRINTS" id="PR00792">
    <property type="entry name" value="PEPSIN"/>
</dbReference>
<dbReference type="OrthoDB" id="2747330at2759"/>
<organism evidence="4 5">
    <name type="scientific">Mucor plumbeus</name>
    <dbReference type="NCBI Taxonomy" id="97098"/>
    <lineage>
        <taxon>Eukaryota</taxon>
        <taxon>Fungi</taxon>
        <taxon>Fungi incertae sedis</taxon>
        <taxon>Mucoromycota</taxon>
        <taxon>Mucoromycotina</taxon>
        <taxon>Mucoromycetes</taxon>
        <taxon>Mucorales</taxon>
        <taxon>Mucorineae</taxon>
        <taxon>Mucoraceae</taxon>
        <taxon>Mucor</taxon>
    </lineage>
</organism>
<dbReference type="GO" id="GO:0006508">
    <property type="term" value="P:proteolysis"/>
    <property type="evidence" value="ECO:0007669"/>
    <property type="project" value="InterPro"/>
</dbReference>
<protein>
    <recommendedName>
        <fullName evidence="3">Peptidase A1 domain-containing protein</fullName>
    </recommendedName>
</protein>
<evidence type="ECO:0000256" key="2">
    <source>
        <dbReference type="PIRSR" id="PIRSR601461-2"/>
    </source>
</evidence>
<evidence type="ECO:0000256" key="1">
    <source>
        <dbReference type="ARBA" id="ARBA00007447"/>
    </source>
</evidence>
<keyword evidence="5" id="KW-1185">Reference proteome</keyword>
<reference evidence="4" key="1">
    <citation type="submission" date="2020-12" db="EMBL/GenBank/DDBJ databases">
        <title>Metabolic potential, ecology and presence of endohyphal bacteria is reflected in genomic diversity of Mucoromycotina.</title>
        <authorList>
            <person name="Muszewska A."/>
            <person name="Okrasinska A."/>
            <person name="Steczkiewicz K."/>
            <person name="Drgas O."/>
            <person name="Orlowska M."/>
            <person name="Perlinska-Lenart U."/>
            <person name="Aleksandrzak-Piekarczyk T."/>
            <person name="Szatraj K."/>
            <person name="Zielenkiewicz U."/>
            <person name="Pilsyk S."/>
            <person name="Malc E."/>
            <person name="Mieczkowski P."/>
            <person name="Kruszewska J.S."/>
            <person name="Biernat P."/>
            <person name="Pawlowska J."/>
        </authorList>
    </citation>
    <scope>NUCLEOTIDE SEQUENCE</scope>
    <source>
        <strain evidence="4">CBS 226.32</strain>
    </source>
</reference>
<dbReference type="AlphaFoldDB" id="A0A8H7R1P1"/>
<dbReference type="InterPro" id="IPR033121">
    <property type="entry name" value="PEPTIDASE_A1"/>
</dbReference>
<name>A0A8H7R1P1_9FUNG</name>
<keyword evidence="2" id="KW-1015">Disulfide bond</keyword>
<comment type="caution">
    <text evidence="4">The sequence shown here is derived from an EMBL/GenBank/DDBJ whole genome shotgun (WGS) entry which is preliminary data.</text>
</comment>
<dbReference type="InterPro" id="IPR034164">
    <property type="entry name" value="Pepsin-like_dom"/>
</dbReference>
<dbReference type="PROSITE" id="PS51767">
    <property type="entry name" value="PEPTIDASE_A1"/>
    <property type="match status" value="1"/>
</dbReference>